<dbReference type="GO" id="GO:0042973">
    <property type="term" value="F:glucan endo-1,3-beta-D-glucosidase activity"/>
    <property type="evidence" value="ECO:0007669"/>
    <property type="project" value="TreeGrafter"/>
</dbReference>
<sequence length="374" mass="39315">MSMKRFLTSAVAMAAVVAAVPVVPAARPLEKREPVTTITLTSASTYTATIAPATPVTPTGTATYPETTAPVSGSPKPPKNGKPDGSCSSTGTCGSGSGGSSSGSKLPGVAYAPYRGDHQCKSKDEIQQDITQLAADFSVLRIYGTDCDQVANVYSCAKGNGMKLFLGIWNIDDVQTEAKTIISAIDDWDVVDTISVGNELVNNGAATPAKVIAAVKQAREILRAAGYQGPVVTVDTFIAANANPELCNESDYCAINAHAFFDANTSADEAGQWLSNTVEDLRSKISDDKRIVICETGWPTKGTSNGKAVPGMSQQKAALDSIKQAFSSHMGDLILFSAFNDPWKKAEAATFMAEQWWGIEGQDSVSNKDPSPSN</sequence>
<evidence type="ECO:0000256" key="1">
    <source>
        <dbReference type="ARBA" id="ARBA00004196"/>
    </source>
</evidence>
<evidence type="ECO:0000313" key="6">
    <source>
        <dbReference type="EMBL" id="KAF5564593.1"/>
    </source>
</evidence>
<evidence type="ECO:0000256" key="3">
    <source>
        <dbReference type="ARBA" id="ARBA00022801"/>
    </source>
</evidence>
<feature type="compositionally biased region" description="Low complexity" evidence="4">
    <location>
        <begin position="51"/>
        <end position="74"/>
    </location>
</feature>
<accession>A0A8H5NH71</accession>
<gene>
    <name evidence="6" type="ORF">FPHYL_4646</name>
</gene>
<dbReference type="PANTHER" id="PTHR16631">
    <property type="entry name" value="GLUCAN 1,3-BETA-GLUCOSIDASE"/>
    <property type="match status" value="1"/>
</dbReference>
<dbReference type="EMBL" id="JAAOAQ010000146">
    <property type="protein sequence ID" value="KAF5564593.1"/>
    <property type="molecule type" value="Genomic_DNA"/>
</dbReference>
<dbReference type="GO" id="GO:0009277">
    <property type="term" value="C:fungal-type cell wall"/>
    <property type="evidence" value="ECO:0007669"/>
    <property type="project" value="TreeGrafter"/>
</dbReference>
<keyword evidence="7" id="KW-1185">Reference proteome</keyword>
<feature type="region of interest" description="Disordered" evidence="4">
    <location>
        <begin position="51"/>
        <end position="108"/>
    </location>
</feature>
<dbReference type="InterPro" id="IPR017853">
    <property type="entry name" value="GH"/>
</dbReference>
<dbReference type="Proteomes" id="UP000582016">
    <property type="component" value="Unassembled WGS sequence"/>
</dbReference>
<dbReference type="PANTHER" id="PTHR16631:SF14">
    <property type="entry name" value="FAMILY 17 GLUCOSIDASE SCW10-RELATED"/>
    <property type="match status" value="1"/>
</dbReference>
<keyword evidence="5" id="KW-0732">Signal</keyword>
<feature type="compositionally biased region" description="Low complexity" evidence="4">
    <location>
        <begin position="83"/>
        <end position="92"/>
    </location>
</feature>
<dbReference type="AlphaFoldDB" id="A0A8H5NH71"/>
<evidence type="ECO:0000256" key="2">
    <source>
        <dbReference type="ARBA" id="ARBA00008773"/>
    </source>
</evidence>
<comment type="similarity">
    <text evidence="2">Belongs to the glycosyl hydrolase 17 family.</text>
</comment>
<organism evidence="6 7">
    <name type="scientific">Fusarium phyllophilum</name>
    <dbReference type="NCBI Taxonomy" id="47803"/>
    <lineage>
        <taxon>Eukaryota</taxon>
        <taxon>Fungi</taxon>
        <taxon>Dikarya</taxon>
        <taxon>Ascomycota</taxon>
        <taxon>Pezizomycotina</taxon>
        <taxon>Sordariomycetes</taxon>
        <taxon>Hypocreomycetidae</taxon>
        <taxon>Hypocreales</taxon>
        <taxon>Nectriaceae</taxon>
        <taxon>Fusarium</taxon>
        <taxon>Fusarium fujikuroi species complex</taxon>
    </lineage>
</organism>
<dbReference type="SUPFAM" id="SSF51445">
    <property type="entry name" value="(Trans)glycosidases"/>
    <property type="match status" value="1"/>
</dbReference>
<name>A0A8H5NH71_9HYPO</name>
<evidence type="ECO:0000313" key="7">
    <source>
        <dbReference type="Proteomes" id="UP000582016"/>
    </source>
</evidence>
<protein>
    <submittedName>
        <fullName evidence="6">Glucanase</fullName>
    </submittedName>
</protein>
<dbReference type="GO" id="GO:0071555">
    <property type="term" value="P:cell wall organization"/>
    <property type="evidence" value="ECO:0007669"/>
    <property type="project" value="TreeGrafter"/>
</dbReference>
<reference evidence="6 7" key="1">
    <citation type="submission" date="2020-05" db="EMBL/GenBank/DDBJ databases">
        <title>Identification and distribution of gene clusters putatively required for synthesis of sphingolipid metabolism inhibitors in phylogenetically diverse species of the filamentous fungus Fusarium.</title>
        <authorList>
            <person name="Kim H.-S."/>
            <person name="Busman M."/>
            <person name="Brown D.W."/>
            <person name="Divon H."/>
            <person name="Uhlig S."/>
            <person name="Proctor R.H."/>
        </authorList>
    </citation>
    <scope>NUCLEOTIDE SEQUENCE [LARGE SCALE GENOMIC DNA]</scope>
    <source>
        <strain evidence="6 7">NRRL 13617</strain>
    </source>
</reference>
<evidence type="ECO:0000256" key="4">
    <source>
        <dbReference type="SAM" id="MobiDB-lite"/>
    </source>
</evidence>
<dbReference type="InterPro" id="IPR050732">
    <property type="entry name" value="Beta-glucan_modifiers"/>
</dbReference>
<comment type="subcellular location">
    <subcellularLocation>
        <location evidence="1">Cell envelope</location>
    </subcellularLocation>
</comment>
<comment type="caution">
    <text evidence="6">The sequence shown here is derived from an EMBL/GenBank/DDBJ whole genome shotgun (WGS) entry which is preliminary data.</text>
</comment>
<dbReference type="OrthoDB" id="941679at2759"/>
<dbReference type="GO" id="GO:0009986">
    <property type="term" value="C:cell surface"/>
    <property type="evidence" value="ECO:0007669"/>
    <property type="project" value="TreeGrafter"/>
</dbReference>
<evidence type="ECO:0000256" key="5">
    <source>
        <dbReference type="SAM" id="SignalP"/>
    </source>
</evidence>
<feature type="chain" id="PRO_5034601154" evidence="5">
    <location>
        <begin position="20"/>
        <end position="374"/>
    </location>
</feature>
<proteinExistence type="inferred from homology"/>
<keyword evidence="3" id="KW-0378">Hydrolase</keyword>
<dbReference type="GO" id="GO:0005576">
    <property type="term" value="C:extracellular region"/>
    <property type="evidence" value="ECO:0007669"/>
    <property type="project" value="TreeGrafter"/>
</dbReference>
<feature type="signal peptide" evidence="5">
    <location>
        <begin position="1"/>
        <end position="19"/>
    </location>
</feature>
<dbReference type="Gene3D" id="3.20.20.80">
    <property type="entry name" value="Glycosidases"/>
    <property type="match status" value="1"/>
</dbReference>